<protein>
    <submittedName>
        <fullName evidence="1">Uncharacterized protein</fullName>
    </submittedName>
</protein>
<accession>D1GV46</accession>
<dbReference type="EMBL" id="FN543469">
    <property type="protein sequence ID" value="CBA35001.1"/>
    <property type="molecule type" value="Genomic_RNA"/>
</dbReference>
<sequence>MEDCLHDAGMLSHTVRYRCWILVNRLDRFGWFQTDVSLEIFIVLS</sequence>
<reference evidence="2" key="1">
    <citation type="submission" date="2009-08" db="EMBL/GenBank/DDBJ databases">
        <title>Beet black scorch virus satellite is linked with a single 3' untranslated region and contain a partial Argonaute sequence.</title>
        <authorList>
            <person name="Mehrvar M."/>
            <person name="Bragard C."/>
        </authorList>
    </citation>
    <scope>NUCLEOTIDE SEQUENCE</scope>
    <source>
        <strain evidence="2">Ir-Ksh1</strain>
    </source>
</reference>
<evidence type="ECO:0000313" key="2">
    <source>
        <dbReference type="EMBL" id="CBH40106.1"/>
    </source>
</evidence>
<proteinExistence type="predicted"/>
<name>D1GV46_9TOMB</name>
<evidence type="ECO:0000313" key="1">
    <source>
        <dbReference type="EMBL" id="CBA35001.1"/>
    </source>
</evidence>
<reference evidence="1" key="2">
    <citation type="submission" date="2009-08" db="EMBL/GenBank/DDBJ databases">
        <title>Iranian Beet black scorch virus is more diverse than anywhere else.</title>
        <authorList>
            <person name="Mehrvar M."/>
            <person name="Bragard C."/>
        </authorList>
    </citation>
    <scope>NUCLEOTIDE SEQUENCE</scope>
    <source>
        <strain evidence="1">Ir-AzGh1</strain>
    </source>
</reference>
<dbReference type="EMBL" id="FN543421">
    <property type="protein sequence ID" value="CBH40106.1"/>
    <property type="molecule type" value="Genomic_RNA"/>
</dbReference>
<organism evidence="1">
    <name type="scientific">Beet black scorch virus</name>
    <dbReference type="NCBI Taxonomy" id="196375"/>
    <lineage>
        <taxon>Viruses</taxon>
        <taxon>Riboviria</taxon>
        <taxon>Orthornavirae</taxon>
        <taxon>Kitrinoviricota</taxon>
        <taxon>Tolucaviricetes</taxon>
        <taxon>Tolivirales</taxon>
        <taxon>Tombusviridae</taxon>
        <taxon>Procedovirinae</taxon>
        <taxon>Betanecrovirus</taxon>
        <taxon>Betanecrovirus betae</taxon>
    </lineage>
</organism>